<comment type="caution">
    <text evidence="5">The sequence shown here is derived from an EMBL/GenBank/DDBJ whole genome shotgun (WGS) entry which is preliminary data.</text>
</comment>
<dbReference type="SUPFAM" id="SSF54928">
    <property type="entry name" value="RNA-binding domain, RBD"/>
    <property type="match status" value="1"/>
</dbReference>
<dbReference type="PANTHER" id="PTHR48027">
    <property type="entry name" value="HETEROGENEOUS NUCLEAR RIBONUCLEOPROTEIN 87F-RELATED"/>
    <property type="match status" value="1"/>
</dbReference>
<evidence type="ECO:0000256" key="1">
    <source>
        <dbReference type="ARBA" id="ARBA00022737"/>
    </source>
</evidence>
<dbReference type="SMART" id="SM00360">
    <property type="entry name" value="RRM"/>
    <property type="match status" value="2"/>
</dbReference>
<dbReference type="InterPro" id="IPR000504">
    <property type="entry name" value="RRM_dom"/>
</dbReference>
<dbReference type="InterPro" id="IPR012677">
    <property type="entry name" value="Nucleotide-bd_a/b_plait_sf"/>
</dbReference>
<gene>
    <name evidence="5" type="ORF">PR048_032573</name>
</gene>
<reference evidence="5 6" key="1">
    <citation type="submission" date="2023-02" db="EMBL/GenBank/DDBJ databases">
        <title>LHISI_Scaffold_Assembly.</title>
        <authorList>
            <person name="Stuart O.P."/>
            <person name="Cleave R."/>
            <person name="Magrath M.J.L."/>
            <person name="Mikheyev A.S."/>
        </authorList>
    </citation>
    <scope>NUCLEOTIDE SEQUENCE [LARGE SCALE GENOMIC DNA]</scope>
    <source>
        <strain evidence="5">Daus_M_001</strain>
        <tissue evidence="5">Leg muscle</tissue>
    </source>
</reference>
<dbReference type="Pfam" id="PF00076">
    <property type="entry name" value="RRM_1"/>
    <property type="match status" value="2"/>
</dbReference>
<dbReference type="EMBL" id="JARBHB010000016">
    <property type="protein sequence ID" value="KAJ8866712.1"/>
    <property type="molecule type" value="Genomic_DNA"/>
</dbReference>
<protein>
    <recommendedName>
        <fullName evidence="4">RRM domain-containing protein</fullName>
    </recommendedName>
</protein>
<organism evidence="5 6">
    <name type="scientific">Dryococelus australis</name>
    <dbReference type="NCBI Taxonomy" id="614101"/>
    <lineage>
        <taxon>Eukaryota</taxon>
        <taxon>Metazoa</taxon>
        <taxon>Ecdysozoa</taxon>
        <taxon>Arthropoda</taxon>
        <taxon>Hexapoda</taxon>
        <taxon>Insecta</taxon>
        <taxon>Pterygota</taxon>
        <taxon>Neoptera</taxon>
        <taxon>Polyneoptera</taxon>
        <taxon>Phasmatodea</taxon>
        <taxon>Verophasmatodea</taxon>
        <taxon>Anareolatae</taxon>
        <taxon>Phasmatidae</taxon>
        <taxon>Eurycanthinae</taxon>
        <taxon>Dryococelus</taxon>
    </lineage>
</organism>
<feature type="domain" description="RRM" evidence="4">
    <location>
        <begin position="8"/>
        <end position="86"/>
    </location>
</feature>
<proteinExistence type="predicted"/>
<dbReference type="PROSITE" id="PS50102">
    <property type="entry name" value="RRM"/>
    <property type="match status" value="2"/>
</dbReference>
<feature type="domain" description="RRM" evidence="4">
    <location>
        <begin position="94"/>
        <end position="174"/>
    </location>
</feature>
<evidence type="ECO:0000313" key="5">
    <source>
        <dbReference type="EMBL" id="KAJ8866712.1"/>
    </source>
</evidence>
<dbReference type="InterPro" id="IPR052462">
    <property type="entry name" value="SLIRP/GR-RBP-like"/>
</dbReference>
<evidence type="ECO:0000256" key="3">
    <source>
        <dbReference type="PROSITE-ProRule" id="PRU00176"/>
    </source>
</evidence>
<dbReference type="Gene3D" id="3.30.70.330">
    <property type="match status" value="2"/>
</dbReference>
<evidence type="ECO:0000256" key="2">
    <source>
        <dbReference type="ARBA" id="ARBA00022884"/>
    </source>
</evidence>
<accession>A0ABQ9G5J0</accession>
<evidence type="ECO:0000259" key="4">
    <source>
        <dbReference type="PROSITE" id="PS50102"/>
    </source>
</evidence>
<dbReference type="PRINTS" id="PR00961">
    <property type="entry name" value="HUDSXLRNA"/>
</dbReference>
<evidence type="ECO:0000313" key="6">
    <source>
        <dbReference type="Proteomes" id="UP001159363"/>
    </source>
</evidence>
<name>A0ABQ9G5J0_9NEOP</name>
<keyword evidence="6" id="KW-1185">Reference proteome</keyword>
<keyword evidence="2 3" id="KW-0694">RNA-binding</keyword>
<dbReference type="InterPro" id="IPR002343">
    <property type="entry name" value="Hud_Sxl_RNA"/>
</dbReference>
<dbReference type="Proteomes" id="UP001159363">
    <property type="component" value="Chromosome 15"/>
</dbReference>
<dbReference type="InterPro" id="IPR035979">
    <property type="entry name" value="RBD_domain_sf"/>
</dbReference>
<sequence length="263" mass="28924">MDNSDSQTNLIVNYLPQSMTEKELFNMFVTIGPVESCKVMKDFKTGYSFGFGFVNFTKAEDAARAIKTLSGLEIQNKRLKVSYARPSGDDIKGTNVYISNLPRNINENYLDDLFGRFGKIVQRNLLKDKVTGMPRGVAFVRYNLRQEAQDAINMMNGAIPEGGKESLVVKVAEEHGKQKAAYYAGWQAGLSQSRGGSSATRGRGSALLVLQSSTGGTVSRGSYSGNRTYSNGSVYTGVMRADKSHNRYHPIGLGGGYNMYNWN</sequence>
<keyword evidence="1" id="KW-0677">Repeat</keyword>